<comment type="pathway">
    <text evidence="6">Quinol/quinone metabolism; menaquinone biosynthesis.</text>
</comment>
<dbReference type="GO" id="GO:0070204">
    <property type="term" value="F:2-succinyl-5-enolpyruvyl-6-hydroxy-3-cyclohexene-1-carboxylic-acid synthase activity"/>
    <property type="evidence" value="ECO:0007669"/>
    <property type="project" value="UniProtKB-UniRule"/>
</dbReference>
<dbReference type="GO" id="GO:0009234">
    <property type="term" value="P:menaquinone biosynthetic process"/>
    <property type="evidence" value="ECO:0007669"/>
    <property type="project" value="UniProtKB-UniRule"/>
</dbReference>
<dbReference type="RefSeq" id="WP_149620491.1">
    <property type="nucleotide sequence ID" value="NZ_VOBL01000019.1"/>
</dbReference>
<evidence type="ECO:0000256" key="3">
    <source>
        <dbReference type="ARBA" id="ARBA00022842"/>
    </source>
</evidence>
<evidence type="ECO:0000313" key="10">
    <source>
        <dbReference type="Proteomes" id="UP000323856"/>
    </source>
</evidence>
<feature type="domain" description="Thiamine pyrophosphate enzyme N-terminal TPP-binding" evidence="8">
    <location>
        <begin position="12"/>
        <end position="130"/>
    </location>
</feature>
<dbReference type="CDD" id="cd02009">
    <property type="entry name" value="TPP_SHCHC_synthase"/>
    <property type="match status" value="1"/>
</dbReference>
<comment type="catalytic activity">
    <reaction evidence="6">
        <text>isochorismate + 2-oxoglutarate + H(+) = 5-enolpyruvoyl-6-hydroxy-2-succinyl-cyclohex-3-ene-1-carboxylate + CO2</text>
        <dbReference type="Rhea" id="RHEA:25593"/>
        <dbReference type="ChEBI" id="CHEBI:15378"/>
        <dbReference type="ChEBI" id="CHEBI:16526"/>
        <dbReference type="ChEBI" id="CHEBI:16810"/>
        <dbReference type="ChEBI" id="CHEBI:29780"/>
        <dbReference type="ChEBI" id="CHEBI:58818"/>
        <dbReference type="EC" id="2.2.1.9"/>
    </reaction>
</comment>
<dbReference type="CDD" id="cd07037">
    <property type="entry name" value="TPP_PYR_MenD"/>
    <property type="match status" value="1"/>
</dbReference>
<dbReference type="InterPro" id="IPR011766">
    <property type="entry name" value="TPP_enzyme_TPP-bd"/>
</dbReference>
<comment type="cofactor">
    <cofactor evidence="6">
        <name>thiamine diphosphate</name>
        <dbReference type="ChEBI" id="CHEBI:58937"/>
    </cofactor>
    <text evidence="6">Binds 1 thiamine pyrophosphate per subunit.</text>
</comment>
<keyword evidence="6" id="KW-0474">Menaquinone biosynthesis</keyword>
<dbReference type="AlphaFoldDB" id="A0A5B0EA23"/>
<evidence type="ECO:0000256" key="2">
    <source>
        <dbReference type="ARBA" id="ARBA00022723"/>
    </source>
</evidence>
<dbReference type="PANTHER" id="PTHR42916:SF1">
    <property type="entry name" value="PROTEIN PHYLLO, CHLOROPLASTIC"/>
    <property type="match status" value="1"/>
</dbReference>
<dbReference type="Pfam" id="PF02775">
    <property type="entry name" value="TPP_enzyme_C"/>
    <property type="match status" value="1"/>
</dbReference>
<dbReference type="Gene3D" id="3.40.50.1220">
    <property type="entry name" value="TPP-binding domain"/>
    <property type="match status" value="1"/>
</dbReference>
<sequence length="567" mass="59481">MPSDSVPELSSMDVARLLLATLQTHEVRDVVICPGSRSAPLAYALAEAEAAGTIRLHVRIDERDAGFTALGLSLASGAPVPVVTTSGTAVGELLPAVMEANHVGARLVVLSADRPTELHGTGANQTTNQIDLFGVHVRSSINISAGGNPDSLVASAMAAAAGTNLLAPGPVQINVAFRDPLVPGPGDSLPTFGANLSSPPVPQNHENNISWGTPQQGAEFRTVVVAGHGAGPEAEDFARALGLPLFAEPSSNARFGPNAIGPYRPLLARHAHRIERVVLFGRATLSRPVALLLGNTDIQTALWAPKPAPWFEPGRRREQLISKAAELVRFAGNPPAGWLGCWQELGKQAETLIEECVDAGGLLNGPLVAREVWARVEGNLVLGSSNVIRDVDLCGTPADRTKARIYANRGLAGIDGTVATATGIARARTATKTTLLVGDVTFLHDVGGLLIGDGEPEPEMEVVVLNDAGGAIFSTLEHGAVAESGNYANAVERLFATPHKVRISSLAEAYGWQYVGVQSLDELRKLLSTGATGRRIIEVVVSRKELRTMHTSIADAVNTLSWPVAEG</sequence>
<dbReference type="EC" id="2.2.1.9" evidence="6"/>
<evidence type="ECO:0000256" key="5">
    <source>
        <dbReference type="ARBA" id="ARBA00023211"/>
    </source>
</evidence>
<gene>
    <name evidence="6 9" type="primary">menD</name>
    <name evidence="9" type="ORF">FQ154_15925</name>
</gene>
<dbReference type="NCBIfam" id="TIGR00173">
    <property type="entry name" value="menD"/>
    <property type="match status" value="1"/>
</dbReference>
<evidence type="ECO:0000256" key="1">
    <source>
        <dbReference type="ARBA" id="ARBA00022679"/>
    </source>
</evidence>
<dbReference type="GO" id="GO:0030145">
    <property type="term" value="F:manganese ion binding"/>
    <property type="evidence" value="ECO:0007669"/>
    <property type="project" value="UniProtKB-UniRule"/>
</dbReference>
<keyword evidence="5 6" id="KW-0464">Manganese</keyword>
<accession>A0A5B0EA23</accession>
<evidence type="ECO:0000256" key="6">
    <source>
        <dbReference type="HAMAP-Rule" id="MF_01659"/>
    </source>
</evidence>
<protein>
    <recommendedName>
        <fullName evidence="6">2-succinyl-5-enolpyruvyl-6-hydroxy-3-cyclohexene-1-carboxylate synthase</fullName>
        <shortName evidence="6">SEPHCHC synthase</shortName>
        <ecNumber evidence="6">2.2.1.9</ecNumber>
    </recommendedName>
    <alternativeName>
        <fullName evidence="6">Menaquinone biosynthesis protein MenD</fullName>
    </alternativeName>
</protein>
<keyword evidence="2 6" id="KW-0479">Metal-binding</keyword>
<comment type="similarity">
    <text evidence="6">Belongs to the TPP enzyme family. MenD subfamily.</text>
</comment>
<dbReference type="SUPFAM" id="SSF52518">
    <property type="entry name" value="Thiamin diphosphate-binding fold (THDP-binding)"/>
    <property type="match status" value="2"/>
</dbReference>
<name>A0A5B0EA23_9MICC</name>
<dbReference type="InterPro" id="IPR004433">
    <property type="entry name" value="MenaQ_synth_MenD"/>
</dbReference>
<dbReference type="Gene3D" id="3.40.50.970">
    <property type="match status" value="2"/>
</dbReference>
<evidence type="ECO:0000313" key="9">
    <source>
        <dbReference type="EMBL" id="KAA0974329.1"/>
    </source>
</evidence>
<evidence type="ECO:0000259" key="7">
    <source>
        <dbReference type="Pfam" id="PF02775"/>
    </source>
</evidence>
<comment type="caution">
    <text evidence="9">The sequence shown here is derived from an EMBL/GenBank/DDBJ whole genome shotgun (WGS) entry which is preliminary data.</text>
</comment>
<feature type="domain" description="Thiamine pyrophosphate enzyme TPP-binding" evidence="7">
    <location>
        <begin position="404"/>
        <end position="531"/>
    </location>
</feature>
<organism evidence="9 10">
    <name type="scientific">Paeniglutamicibacter gangotriensis</name>
    <dbReference type="NCBI Taxonomy" id="254787"/>
    <lineage>
        <taxon>Bacteria</taxon>
        <taxon>Bacillati</taxon>
        <taxon>Actinomycetota</taxon>
        <taxon>Actinomycetes</taxon>
        <taxon>Micrococcales</taxon>
        <taxon>Micrococcaceae</taxon>
        <taxon>Paeniglutamicibacter</taxon>
    </lineage>
</organism>
<dbReference type="EMBL" id="VOBL01000019">
    <property type="protein sequence ID" value="KAA0974329.1"/>
    <property type="molecule type" value="Genomic_DNA"/>
</dbReference>
<evidence type="ECO:0000256" key="4">
    <source>
        <dbReference type="ARBA" id="ARBA00023052"/>
    </source>
</evidence>
<comment type="subunit">
    <text evidence="6">Homodimer.</text>
</comment>
<comment type="cofactor">
    <cofactor evidence="6">
        <name>Mg(2+)</name>
        <dbReference type="ChEBI" id="CHEBI:18420"/>
    </cofactor>
    <cofactor evidence="6">
        <name>Mn(2+)</name>
        <dbReference type="ChEBI" id="CHEBI:29035"/>
    </cofactor>
</comment>
<dbReference type="PIRSF" id="PIRSF004983">
    <property type="entry name" value="MenD"/>
    <property type="match status" value="1"/>
</dbReference>
<dbReference type="GO" id="GO:0000287">
    <property type="term" value="F:magnesium ion binding"/>
    <property type="evidence" value="ECO:0007669"/>
    <property type="project" value="UniProtKB-UniRule"/>
</dbReference>
<proteinExistence type="inferred from homology"/>
<keyword evidence="4 6" id="KW-0786">Thiamine pyrophosphate</keyword>
<dbReference type="PANTHER" id="PTHR42916">
    <property type="entry name" value="2-SUCCINYL-5-ENOLPYRUVYL-6-HYDROXY-3-CYCLOHEXENE-1-CARBOXYLATE SYNTHASE"/>
    <property type="match status" value="1"/>
</dbReference>
<dbReference type="Proteomes" id="UP000323856">
    <property type="component" value="Unassembled WGS sequence"/>
</dbReference>
<dbReference type="GO" id="GO:0030976">
    <property type="term" value="F:thiamine pyrophosphate binding"/>
    <property type="evidence" value="ECO:0007669"/>
    <property type="project" value="UniProtKB-UniRule"/>
</dbReference>
<dbReference type="UniPathway" id="UPA00079"/>
<dbReference type="InterPro" id="IPR012001">
    <property type="entry name" value="Thiamin_PyroP_enz_TPP-bd_dom"/>
</dbReference>
<dbReference type="HAMAP" id="MF_01659">
    <property type="entry name" value="MenD"/>
    <property type="match status" value="1"/>
</dbReference>
<dbReference type="UniPathway" id="UPA01057">
    <property type="reaction ID" value="UER00164"/>
</dbReference>
<evidence type="ECO:0000259" key="8">
    <source>
        <dbReference type="Pfam" id="PF02776"/>
    </source>
</evidence>
<comment type="pathway">
    <text evidence="6">Quinol/quinone metabolism; 1,4-dihydroxy-2-naphthoate biosynthesis; 1,4-dihydroxy-2-naphthoate from chorismate: step 2/7.</text>
</comment>
<reference evidence="9 10" key="1">
    <citation type="submission" date="2019-07" db="EMBL/GenBank/DDBJ databases">
        <title>Analysis of the biochemical properties, biological activity and biotechnological potential of siderophores and biosurfactants produced by Antarctic psychrotolerant bacteria.</title>
        <authorList>
            <person name="Styczynski M."/>
            <person name="Krucon T."/>
            <person name="Decewicz P."/>
            <person name="Dziewit L."/>
        </authorList>
    </citation>
    <scope>NUCLEOTIDE SEQUENCE [LARGE SCALE GENOMIC DNA]</scope>
    <source>
        <strain evidence="9 10">ANT_H27</strain>
    </source>
</reference>
<dbReference type="InterPro" id="IPR029061">
    <property type="entry name" value="THDP-binding"/>
</dbReference>
<keyword evidence="1 6" id="KW-0808">Transferase</keyword>
<dbReference type="Pfam" id="PF02776">
    <property type="entry name" value="TPP_enzyme_N"/>
    <property type="match status" value="1"/>
</dbReference>
<keyword evidence="3 6" id="KW-0460">Magnesium</keyword>
<dbReference type="OrthoDB" id="9791859at2"/>
<comment type="function">
    <text evidence="6">Catalyzes the thiamine diphosphate-dependent decarboxylation of 2-oxoglutarate and the subsequent addition of the resulting succinic semialdehyde-thiamine pyrophosphate anion to isochorismate to yield 2-succinyl-5-enolpyruvyl-6-hydroxy-3-cyclohexene-1-carboxylate (SEPHCHC).</text>
</comment>